<dbReference type="InterPro" id="IPR004603">
    <property type="entry name" value="DNA_mismatch_endonuc_vsr"/>
</dbReference>
<gene>
    <name evidence="7" type="ORF">GCM10009117_02520</name>
</gene>
<dbReference type="SUPFAM" id="SSF52980">
    <property type="entry name" value="Restriction endonuclease-like"/>
    <property type="match status" value="1"/>
</dbReference>
<keyword evidence="2 6" id="KW-0255">Endonuclease</keyword>
<dbReference type="EC" id="3.1.-.-" evidence="6"/>
<dbReference type="Proteomes" id="UP001500507">
    <property type="component" value="Unassembled WGS sequence"/>
</dbReference>
<keyword evidence="8" id="KW-1185">Reference proteome</keyword>
<keyword evidence="4 6" id="KW-0378">Hydrolase</keyword>
<dbReference type="NCBIfam" id="TIGR00632">
    <property type="entry name" value="vsr"/>
    <property type="match status" value="1"/>
</dbReference>
<dbReference type="EMBL" id="BAAAFG010000001">
    <property type="protein sequence ID" value="GAA0871107.1"/>
    <property type="molecule type" value="Genomic_DNA"/>
</dbReference>
<evidence type="ECO:0000256" key="3">
    <source>
        <dbReference type="ARBA" id="ARBA00022763"/>
    </source>
</evidence>
<reference evidence="8" key="1">
    <citation type="journal article" date="2019" name="Int. J. Syst. Evol. Microbiol.">
        <title>The Global Catalogue of Microorganisms (GCM) 10K type strain sequencing project: providing services to taxonomists for standard genome sequencing and annotation.</title>
        <authorList>
            <consortium name="The Broad Institute Genomics Platform"/>
            <consortium name="The Broad Institute Genome Sequencing Center for Infectious Disease"/>
            <person name="Wu L."/>
            <person name="Ma J."/>
        </authorList>
    </citation>
    <scope>NUCLEOTIDE SEQUENCE [LARGE SCALE GENOMIC DNA]</scope>
    <source>
        <strain evidence="8">JCM 16082</strain>
    </source>
</reference>
<dbReference type="PIRSF" id="PIRSF018267">
    <property type="entry name" value="VSR_endonuc"/>
    <property type="match status" value="1"/>
</dbReference>
<evidence type="ECO:0000256" key="4">
    <source>
        <dbReference type="ARBA" id="ARBA00022801"/>
    </source>
</evidence>
<organism evidence="7 8">
    <name type="scientific">Gangjinia marincola</name>
    <dbReference type="NCBI Taxonomy" id="578463"/>
    <lineage>
        <taxon>Bacteria</taxon>
        <taxon>Pseudomonadati</taxon>
        <taxon>Bacteroidota</taxon>
        <taxon>Flavobacteriia</taxon>
        <taxon>Flavobacteriales</taxon>
        <taxon>Flavobacteriaceae</taxon>
        <taxon>Gangjinia</taxon>
    </lineage>
</organism>
<proteinExistence type="inferred from homology"/>
<accession>A0ABP3XQ43</accession>
<comment type="function">
    <text evidence="6">May nick specific sequences that contain T:G mispairs resulting from m5C-deamination.</text>
</comment>
<evidence type="ECO:0000256" key="2">
    <source>
        <dbReference type="ARBA" id="ARBA00022759"/>
    </source>
</evidence>
<protein>
    <recommendedName>
        <fullName evidence="6">Very short patch repair endonuclease</fullName>
        <ecNumber evidence="6">3.1.-.-</ecNumber>
    </recommendedName>
</protein>
<evidence type="ECO:0000313" key="8">
    <source>
        <dbReference type="Proteomes" id="UP001500507"/>
    </source>
</evidence>
<evidence type="ECO:0000256" key="5">
    <source>
        <dbReference type="ARBA" id="ARBA00023204"/>
    </source>
</evidence>
<evidence type="ECO:0000256" key="6">
    <source>
        <dbReference type="PIRNR" id="PIRNR018267"/>
    </source>
</evidence>
<comment type="caution">
    <text evidence="7">The sequence shown here is derived from an EMBL/GenBank/DDBJ whole genome shotgun (WGS) entry which is preliminary data.</text>
</comment>
<keyword evidence="3 6" id="KW-0227">DNA damage</keyword>
<keyword evidence="5 6" id="KW-0234">DNA repair</keyword>
<sequence length="145" mass="17283">MGDVHSKEVRSYNMSQIKGSNTKPEMLVRRFLHSNGFRYKLHDKKLPGKPDIVLPKYKTIIEVQGCFWHGHENCKYYKLPKSNKKFWENKIDKNIDRDKQSKKKILELGWNLIIVWECDLKKDKIESTFKDITTRLISNYHLITS</sequence>
<evidence type="ECO:0000313" key="7">
    <source>
        <dbReference type="EMBL" id="GAA0871107.1"/>
    </source>
</evidence>
<dbReference type="CDD" id="cd00221">
    <property type="entry name" value="Vsr"/>
    <property type="match status" value="1"/>
</dbReference>
<keyword evidence="1 6" id="KW-0540">Nuclease</keyword>
<dbReference type="InterPro" id="IPR011335">
    <property type="entry name" value="Restrct_endonuc-II-like"/>
</dbReference>
<comment type="similarity">
    <text evidence="6">Belongs to the vsr family.</text>
</comment>
<evidence type="ECO:0000256" key="1">
    <source>
        <dbReference type="ARBA" id="ARBA00022722"/>
    </source>
</evidence>
<dbReference type="Gene3D" id="3.40.960.10">
    <property type="entry name" value="VSR Endonuclease"/>
    <property type="match status" value="1"/>
</dbReference>
<dbReference type="RefSeq" id="WP_343762764.1">
    <property type="nucleotide sequence ID" value="NZ_BAAAFG010000001.1"/>
</dbReference>
<dbReference type="Pfam" id="PF03852">
    <property type="entry name" value="Vsr"/>
    <property type="match status" value="1"/>
</dbReference>
<name>A0ABP3XQ43_9FLAO</name>
<dbReference type="GO" id="GO:0004519">
    <property type="term" value="F:endonuclease activity"/>
    <property type="evidence" value="ECO:0007669"/>
    <property type="project" value="UniProtKB-KW"/>
</dbReference>